<dbReference type="GO" id="GO:0005885">
    <property type="term" value="C:Arp2/3 protein complex"/>
    <property type="evidence" value="ECO:0007669"/>
    <property type="project" value="InterPro"/>
</dbReference>
<comment type="similarity">
    <text evidence="2">Belongs to the ARPC2 family.</text>
</comment>
<dbReference type="OrthoDB" id="148331at2759"/>
<evidence type="ECO:0000256" key="1">
    <source>
        <dbReference type="ARBA" id="ARBA00004245"/>
    </source>
</evidence>
<dbReference type="GO" id="GO:0034314">
    <property type="term" value="P:Arp2/3 complex-mediated actin nucleation"/>
    <property type="evidence" value="ECO:0007669"/>
    <property type="project" value="InterPro"/>
</dbReference>
<dbReference type="Proteomes" id="UP000281553">
    <property type="component" value="Unassembled WGS sequence"/>
</dbReference>
<dbReference type="InterPro" id="IPR034666">
    <property type="entry name" value="ARPC2/4"/>
</dbReference>
<evidence type="ECO:0000256" key="5">
    <source>
        <dbReference type="ARBA" id="ARBA00023212"/>
    </source>
</evidence>
<gene>
    <name evidence="6" type="ORF">DILT_LOCUS18672</name>
</gene>
<dbReference type="SUPFAM" id="SSF69645">
    <property type="entry name" value="Arp2/3 complex subunits"/>
    <property type="match status" value="1"/>
</dbReference>
<keyword evidence="3" id="KW-0963">Cytoplasm</keyword>
<dbReference type="InterPro" id="IPR007188">
    <property type="entry name" value="ARPC2"/>
</dbReference>
<proteinExistence type="inferred from homology"/>
<feature type="non-terminal residue" evidence="6">
    <location>
        <position position="90"/>
    </location>
</feature>
<keyword evidence="4" id="KW-0009">Actin-binding</keyword>
<dbReference type="PANTHER" id="PTHR12058:SF0">
    <property type="entry name" value="ACTIN-RELATED PROTEIN 2_3 COMPLEX SUBUNIT 2"/>
    <property type="match status" value="1"/>
</dbReference>
<evidence type="ECO:0000313" key="7">
    <source>
        <dbReference type="Proteomes" id="UP000281553"/>
    </source>
</evidence>
<sequence>MIFLDFHNPAVESLLLSRFNAAKQGLKHEKMDYTVADFDRVIYRLHTVEGDKSKLMVSLLVNFFDELREYDVEGLLRREYGEYLCSEPQP</sequence>
<evidence type="ECO:0000256" key="2">
    <source>
        <dbReference type="ARBA" id="ARBA00007192"/>
    </source>
</evidence>
<protein>
    <submittedName>
        <fullName evidence="6">Uncharacterized protein</fullName>
    </submittedName>
</protein>
<dbReference type="PANTHER" id="PTHR12058">
    <property type="entry name" value="ARP2/3 COMPLEX 34 KDA SUBUNIT"/>
    <property type="match status" value="1"/>
</dbReference>
<accession>A0A3P7NMS2</accession>
<dbReference type="GO" id="GO:0005200">
    <property type="term" value="F:structural constituent of cytoskeleton"/>
    <property type="evidence" value="ECO:0007669"/>
    <property type="project" value="TreeGrafter"/>
</dbReference>
<evidence type="ECO:0000256" key="4">
    <source>
        <dbReference type="ARBA" id="ARBA00023203"/>
    </source>
</evidence>
<dbReference type="EMBL" id="UYRU01102904">
    <property type="protein sequence ID" value="VDN41880.1"/>
    <property type="molecule type" value="Genomic_DNA"/>
</dbReference>
<name>A0A3P7NMS2_DIBLA</name>
<dbReference type="AlphaFoldDB" id="A0A3P7NMS2"/>
<keyword evidence="5" id="KW-0206">Cytoskeleton</keyword>
<evidence type="ECO:0000256" key="3">
    <source>
        <dbReference type="ARBA" id="ARBA00022490"/>
    </source>
</evidence>
<organism evidence="6 7">
    <name type="scientific">Dibothriocephalus latus</name>
    <name type="common">Fish tapeworm</name>
    <name type="synonym">Diphyllobothrium latum</name>
    <dbReference type="NCBI Taxonomy" id="60516"/>
    <lineage>
        <taxon>Eukaryota</taxon>
        <taxon>Metazoa</taxon>
        <taxon>Spiralia</taxon>
        <taxon>Lophotrochozoa</taxon>
        <taxon>Platyhelminthes</taxon>
        <taxon>Cestoda</taxon>
        <taxon>Eucestoda</taxon>
        <taxon>Diphyllobothriidea</taxon>
        <taxon>Diphyllobothriidae</taxon>
        <taxon>Dibothriocephalus</taxon>
    </lineage>
</organism>
<evidence type="ECO:0000313" key="6">
    <source>
        <dbReference type="EMBL" id="VDN41880.1"/>
    </source>
</evidence>
<reference evidence="6 7" key="1">
    <citation type="submission" date="2018-11" db="EMBL/GenBank/DDBJ databases">
        <authorList>
            <consortium name="Pathogen Informatics"/>
        </authorList>
    </citation>
    <scope>NUCLEOTIDE SEQUENCE [LARGE SCALE GENOMIC DNA]</scope>
</reference>
<comment type="subcellular location">
    <subcellularLocation>
        <location evidence="1">Cytoplasm</location>
        <location evidence="1">Cytoskeleton</location>
    </subcellularLocation>
</comment>
<keyword evidence="7" id="KW-1185">Reference proteome</keyword>
<dbReference type="Gene3D" id="3.30.1460.20">
    <property type="match status" value="1"/>
</dbReference>
<dbReference type="GO" id="GO:0051015">
    <property type="term" value="F:actin filament binding"/>
    <property type="evidence" value="ECO:0007669"/>
    <property type="project" value="TreeGrafter"/>
</dbReference>
<dbReference type="GO" id="GO:0030041">
    <property type="term" value="P:actin filament polymerization"/>
    <property type="evidence" value="ECO:0007669"/>
    <property type="project" value="InterPro"/>
</dbReference>